<evidence type="ECO:0000256" key="9">
    <source>
        <dbReference type="SAM" id="Phobius"/>
    </source>
</evidence>
<evidence type="ECO:0000256" key="6">
    <source>
        <dbReference type="ARBA" id="ARBA00022927"/>
    </source>
</evidence>
<dbReference type="GO" id="GO:0015031">
    <property type="term" value="P:protein transport"/>
    <property type="evidence" value="ECO:0007669"/>
    <property type="project" value="UniProtKB-KW"/>
</dbReference>
<evidence type="ECO:0000256" key="4">
    <source>
        <dbReference type="ARBA" id="ARBA00022692"/>
    </source>
</evidence>
<evidence type="ECO:0000256" key="1">
    <source>
        <dbReference type="ARBA" id="ARBA00004141"/>
    </source>
</evidence>
<comment type="subcellular location">
    <subcellularLocation>
        <location evidence="1">Membrane</location>
        <topology evidence="1">Multi-pass membrane protein</topology>
    </subcellularLocation>
</comment>
<dbReference type="GO" id="GO:0035673">
    <property type="term" value="F:oligopeptide transmembrane transporter activity"/>
    <property type="evidence" value="ECO:0007669"/>
    <property type="project" value="InterPro"/>
</dbReference>
<keyword evidence="4 9" id="KW-0812">Transmembrane</keyword>
<feature type="transmembrane region" description="Helical" evidence="9">
    <location>
        <begin position="300"/>
        <end position="320"/>
    </location>
</feature>
<comment type="caution">
    <text evidence="10">The sequence shown here is derived from an EMBL/GenBank/DDBJ whole genome shotgun (WGS) entry which is preliminary data.</text>
</comment>
<name>A0A1Y2C9U6_9FUNG</name>
<dbReference type="Pfam" id="PF03169">
    <property type="entry name" value="OPT"/>
    <property type="match status" value="1"/>
</dbReference>
<keyword evidence="7 9" id="KW-1133">Transmembrane helix</keyword>
<reference evidence="10 11" key="1">
    <citation type="submission" date="2016-07" db="EMBL/GenBank/DDBJ databases">
        <title>Pervasive Adenine N6-methylation of Active Genes in Fungi.</title>
        <authorList>
            <consortium name="DOE Joint Genome Institute"/>
            <person name="Mondo S.J."/>
            <person name="Dannebaum R.O."/>
            <person name="Kuo R.C."/>
            <person name="Labutti K."/>
            <person name="Haridas S."/>
            <person name="Kuo A."/>
            <person name="Salamov A."/>
            <person name="Ahrendt S.R."/>
            <person name="Lipzen A."/>
            <person name="Sullivan W."/>
            <person name="Andreopoulos W.B."/>
            <person name="Clum A."/>
            <person name="Lindquist E."/>
            <person name="Daum C."/>
            <person name="Ramamoorthy G.K."/>
            <person name="Gryganskyi A."/>
            <person name="Culley D."/>
            <person name="Magnuson J.K."/>
            <person name="James T.Y."/>
            <person name="O'Malley M.A."/>
            <person name="Stajich J.E."/>
            <person name="Spatafora J.W."/>
            <person name="Visel A."/>
            <person name="Grigoriev I.V."/>
        </authorList>
    </citation>
    <scope>NUCLEOTIDE SEQUENCE [LARGE SCALE GENOMIC DNA]</scope>
    <source>
        <strain evidence="10 11">JEL800</strain>
    </source>
</reference>
<feature type="transmembrane region" description="Helical" evidence="9">
    <location>
        <begin position="447"/>
        <end position="470"/>
    </location>
</feature>
<dbReference type="GO" id="GO:0016020">
    <property type="term" value="C:membrane"/>
    <property type="evidence" value="ECO:0007669"/>
    <property type="project" value="UniProtKB-SubCell"/>
</dbReference>
<protein>
    <submittedName>
        <fullName evidence="10">OPT-domain-containing protein</fullName>
    </submittedName>
</protein>
<sequence>MLWELCFISRLESNCAIEFDATIRKHWIGHLENQKCGWFPAVGGMSACMGFVIAILHKDLDATMLNEMGSDDSLGLSFGITETKTILFSELLPPRVLSILYRVVLLINHVLFDVDGVKPNLQFWDEEFKFLLTKDLIRQKFGHDARPIAQTSFTARDFNSAYYEQFDPDEATKGQAPPDDMLGAYDTVQKFVPEFDTPSMPALTFRTSPTFDVTPFMVVIACYPIGIFMANTLPIRTFTLPRMPFSKSLYPPTFTLNPGPFSVKEHTLIFVFASTATVSSYGMGNIIAQKYILGMDIHDVWCFLFLLVSQFNGYGLTGLFRKFLVRPSSMLWPQCLTVVSFMNTFHEEVYGRHEPDGVTDKLNARLPNGPRLSRFAFFWTAGAVMFLWQFLPSFIAPFLSAVSVLCLFNVGNEKLKLMGSAAQGVGFLSVTFDWSIISSVGPINSPFWALVNNVVGSWIFLWVVTPLLWATNTFGSDSLLGADPVYGANGTGMFPLGSALNSYNLFDKDSNLLPIRSLLDPATNTTLDLAFYDSVKPVRMSTVFAVSYMSKFLCITATVVHVALWYGADIVHRFKTAARDLDTEDIHAKLMDVYAEVPDSWYWMLLFVNSVIGLSVCQWGGFALPWWGVLLSTTLALVLFLPLGIIRAISGQVFGINVLAEMVGGYMFPGQMISVLTYKSLTTMSLEQGMLLIQDLNLDTI</sequence>
<organism evidence="10 11">
    <name type="scientific">Rhizoclosmatium globosum</name>
    <dbReference type="NCBI Taxonomy" id="329046"/>
    <lineage>
        <taxon>Eukaryota</taxon>
        <taxon>Fungi</taxon>
        <taxon>Fungi incertae sedis</taxon>
        <taxon>Chytridiomycota</taxon>
        <taxon>Chytridiomycota incertae sedis</taxon>
        <taxon>Chytridiomycetes</taxon>
        <taxon>Chytridiales</taxon>
        <taxon>Chytriomycetaceae</taxon>
        <taxon>Rhizoclosmatium</taxon>
    </lineage>
</organism>
<feature type="transmembrane region" description="Helical" evidence="9">
    <location>
        <begin position="37"/>
        <end position="56"/>
    </location>
</feature>
<accession>A0A1Y2C9U6</accession>
<dbReference type="InterPro" id="IPR004648">
    <property type="entry name" value="Oligpept_transpt"/>
</dbReference>
<evidence type="ECO:0000256" key="7">
    <source>
        <dbReference type="ARBA" id="ARBA00022989"/>
    </source>
</evidence>
<evidence type="ECO:0000313" key="11">
    <source>
        <dbReference type="Proteomes" id="UP000193642"/>
    </source>
</evidence>
<dbReference type="PANTHER" id="PTHR22601">
    <property type="entry name" value="ISP4 LIKE PROTEIN"/>
    <property type="match status" value="1"/>
</dbReference>
<keyword evidence="6" id="KW-0653">Protein transport</keyword>
<feature type="transmembrane region" description="Helical" evidence="9">
    <location>
        <begin position="658"/>
        <end position="678"/>
    </location>
</feature>
<evidence type="ECO:0000256" key="2">
    <source>
        <dbReference type="ARBA" id="ARBA00008807"/>
    </source>
</evidence>
<evidence type="ECO:0000256" key="8">
    <source>
        <dbReference type="ARBA" id="ARBA00023136"/>
    </source>
</evidence>
<keyword evidence="5" id="KW-0571">Peptide transport</keyword>
<evidence type="ECO:0000313" key="10">
    <source>
        <dbReference type="EMBL" id="ORY43799.1"/>
    </source>
</evidence>
<feature type="transmembrane region" description="Helical" evidence="9">
    <location>
        <begin position="268"/>
        <end position="288"/>
    </location>
</feature>
<comment type="similarity">
    <text evidence="2">Belongs to the oligopeptide OPT transporter family.</text>
</comment>
<evidence type="ECO:0000256" key="3">
    <source>
        <dbReference type="ARBA" id="ARBA00022448"/>
    </source>
</evidence>
<evidence type="ECO:0000256" key="5">
    <source>
        <dbReference type="ARBA" id="ARBA00022856"/>
    </source>
</evidence>
<dbReference type="AlphaFoldDB" id="A0A1Y2C9U6"/>
<feature type="transmembrane region" description="Helical" evidence="9">
    <location>
        <begin position="600"/>
        <end position="617"/>
    </location>
</feature>
<dbReference type="Proteomes" id="UP000193642">
    <property type="component" value="Unassembled WGS sequence"/>
</dbReference>
<feature type="transmembrane region" description="Helical" evidence="9">
    <location>
        <begin position="216"/>
        <end position="235"/>
    </location>
</feature>
<dbReference type="OrthoDB" id="9986677at2759"/>
<feature type="transmembrane region" description="Helical" evidence="9">
    <location>
        <begin position="624"/>
        <end position="646"/>
    </location>
</feature>
<dbReference type="EMBL" id="MCGO01000024">
    <property type="protein sequence ID" value="ORY43799.1"/>
    <property type="molecule type" value="Genomic_DNA"/>
</dbReference>
<proteinExistence type="inferred from homology"/>
<keyword evidence="8 9" id="KW-0472">Membrane</keyword>
<dbReference type="InterPro" id="IPR004813">
    <property type="entry name" value="OPT"/>
</dbReference>
<feature type="transmembrane region" description="Helical" evidence="9">
    <location>
        <begin position="420"/>
        <end position="441"/>
    </location>
</feature>
<keyword evidence="3" id="KW-0813">Transport</keyword>
<feature type="transmembrane region" description="Helical" evidence="9">
    <location>
        <begin position="543"/>
        <end position="566"/>
    </location>
</feature>
<keyword evidence="11" id="KW-1185">Reference proteome</keyword>
<gene>
    <name evidence="10" type="ORF">BCR33DRAFT_738516</name>
</gene>
<feature type="transmembrane region" description="Helical" evidence="9">
    <location>
        <begin position="375"/>
        <end position="408"/>
    </location>
</feature>